<dbReference type="Proteomes" id="UP000241167">
    <property type="component" value="Unassembled WGS sequence"/>
</dbReference>
<evidence type="ECO:0000313" key="2">
    <source>
        <dbReference type="EMBL" id="PSJ40586.1"/>
    </source>
</evidence>
<comment type="caution">
    <text evidence="2">The sequence shown here is derived from an EMBL/GenBank/DDBJ whole genome shotgun (WGS) entry which is preliminary data.</text>
</comment>
<dbReference type="EMBL" id="PXYI01000003">
    <property type="protein sequence ID" value="PSJ40586.1"/>
    <property type="molecule type" value="Genomic_DNA"/>
</dbReference>
<protein>
    <recommendedName>
        <fullName evidence="1">DUF6980 domain-containing protein</fullName>
    </recommendedName>
</protein>
<dbReference type="OrthoDB" id="4206464at2"/>
<gene>
    <name evidence="2" type="ORF">C7I55_09675</name>
</gene>
<accession>A0A2P7QRH8</accession>
<dbReference type="InterPro" id="IPR053918">
    <property type="entry name" value="DUF6980"/>
</dbReference>
<proteinExistence type="predicted"/>
<dbReference type="AlphaFoldDB" id="A0A2P7QRH8"/>
<reference evidence="2 3" key="1">
    <citation type="submission" date="2018-03" db="EMBL/GenBank/DDBJ databases">
        <title>The draft genome of Sphingosinicella sp. GL-C-18.</title>
        <authorList>
            <person name="Liu L."/>
            <person name="Li L."/>
            <person name="Liang L."/>
            <person name="Zhang X."/>
            <person name="Wang T."/>
        </authorList>
    </citation>
    <scope>NUCLEOTIDE SEQUENCE [LARGE SCALE GENOMIC DNA]</scope>
    <source>
        <strain evidence="2 3">GL-C-18</strain>
    </source>
</reference>
<organism evidence="2 3">
    <name type="scientific">Allosphingosinicella deserti</name>
    <dbReference type="NCBI Taxonomy" id="2116704"/>
    <lineage>
        <taxon>Bacteria</taxon>
        <taxon>Pseudomonadati</taxon>
        <taxon>Pseudomonadota</taxon>
        <taxon>Alphaproteobacteria</taxon>
        <taxon>Sphingomonadales</taxon>
        <taxon>Sphingomonadaceae</taxon>
        <taxon>Allosphingosinicella</taxon>
    </lineage>
</organism>
<feature type="domain" description="DUF6980" evidence="1">
    <location>
        <begin position="4"/>
        <end position="65"/>
    </location>
</feature>
<dbReference type="Pfam" id="PF22400">
    <property type="entry name" value="DUF6980"/>
    <property type="match status" value="1"/>
</dbReference>
<keyword evidence="3" id="KW-1185">Reference proteome</keyword>
<sequence>MTDFCCDQMAYDLNQICDMHPDRGDCPDALIARVNGGYGIMIHDGGSSVTTIAFCPWCGTKLPTADISD</sequence>
<evidence type="ECO:0000313" key="3">
    <source>
        <dbReference type="Proteomes" id="UP000241167"/>
    </source>
</evidence>
<evidence type="ECO:0000259" key="1">
    <source>
        <dbReference type="Pfam" id="PF22400"/>
    </source>
</evidence>
<dbReference type="RefSeq" id="WP_106513172.1">
    <property type="nucleotide sequence ID" value="NZ_PXYI01000003.1"/>
</dbReference>
<name>A0A2P7QRH8_9SPHN</name>